<evidence type="ECO:0000313" key="3">
    <source>
        <dbReference type="EMBL" id="QDE38919.1"/>
    </source>
</evidence>
<reference evidence="3 4" key="1">
    <citation type="submission" date="2019-06" db="EMBL/GenBank/DDBJ databases">
        <title>A complete genome sequence for Luteibacter pinisoli MAH-14.</title>
        <authorList>
            <person name="Baltrus D.A."/>
        </authorList>
    </citation>
    <scope>NUCLEOTIDE SEQUENCE [LARGE SCALE GENOMIC DNA]</scope>
    <source>
        <strain evidence="3 4">MAH-14</strain>
    </source>
</reference>
<dbReference type="AlphaFoldDB" id="A0A4Y5Z2T6"/>
<proteinExistence type="predicted"/>
<dbReference type="OrthoDB" id="5956360at2"/>
<protein>
    <submittedName>
        <fullName evidence="3">DUF4189 domain-containing protein</fullName>
    </submittedName>
</protein>
<dbReference type="KEGG" id="lpy:FIV34_06745"/>
<accession>A0A4Y5Z2T6</accession>
<dbReference type="Proteomes" id="UP000316093">
    <property type="component" value="Chromosome"/>
</dbReference>
<keyword evidence="4" id="KW-1185">Reference proteome</keyword>
<evidence type="ECO:0000259" key="2">
    <source>
        <dbReference type="Pfam" id="PF13827"/>
    </source>
</evidence>
<organism evidence="3 4">
    <name type="scientific">Luteibacter pinisoli</name>
    <dbReference type="NCBI Taxonomy" id="2589080"/>
    <lineage>
        <taxon>Bacteria</taxon>
        <taxon>Pseudomonadati</taxon>
        <taxon>Pseudomonadota</taxon>
        <taxon>Gammaproteobacteria</taxon>
        <taxon>Lysobacterales</taxon>
        <taxon>Rhodanobacteraceae</taxon>
        <taxon>Luteibacter</taxon>
    </lineage>
</organism>
<feature type="chain" id="PRO_5021389351" evidence="1">
    <location>
        <begin position="21"/>
        <end position="163"/>
    </location>
</feature>
<evidence type="ECO:0000256" key="1">
    <source>
        <dbReference type="SAM" id="SignalP"/>
    </source>
</evidence>
<feature type="signal peptide" evidence="1">
    <location>
        <begin position="1"/>
        <end position="20"/>
    </location>
</feature>
<sequence length="163" mass="17234">MMKRLALLVLSFLFAHVAHAEGGCPPGQYPQQGNGWQSCVPMPQGPPETQGHQFVTPYYEARWASLAVDSTNGAFGSSGESKTEGEAQKSAEAECASKGGRTCHAIATSKNSCVTMVASDTAIFGDGGPTQKAAEEKAMKNCTASNSTNCYVYFSKCVEPVIR</sequence>
<evidence type="ECO:0000313" key="4">
    <source>
        <dbReference type="Proteomes" id="UP000316093"/>
    </source>
</evidence>
<name>A0A4Y5Z2T6_9GAMM</name>
<dbReference type="InterPro" id="IPR025240">
    <property type="entry name" value="DUF4189"/>
</dbReference>
<keyword evidence="1" id="KW-0732">Signal</keyword>
<dbReference type="EMBL" id="CP041046">
    <property type="protein sequence ID" value="QDE38919.1"/>
    <property type="molecule type" value="Genomic_DNA"/>
</dbReference>
<gene>
    <name evidence="3" type="ORF">FIV34_06745</name>
</gene>
<feature type="domain" description="DUF4189" evidence="2">
    <location>
        <begin position="63"/>
        <end position="157"/>
    </location>
</feature>
<dbReference type="RefSeq" id="WP_139980907.1">
    <property type="nucleotide sequence ID" value="NZ_CP041046.1"/>
</dbReference>
<dbReference type="Pfam" id="PF13827">
    <property type="entry name" value="DUF4189"/>
    <property type="match status" value="1"/>
</dbReference>